<dbReference type="PANTHER" id="PTHR11609:SF5">
    <property type="entry name" value="PHOSPHORIBOSYLAMINOIMIDAZOLE CARBOXYLASE"/>
    <property type="match status" value="1"/>
</dbReference>
<dbReference type="Gene3D" id="3.30.470.20">
    <property type="entry name" value="ATP-grasp fold, B domain"/>
    <property type="match status" value="1"/>
</dbReference>
<dbReference type="Pfam" id="PF02222">
    <property type="entry name" value="ATP-grasp"/>
    <property type="match status" value="1"/>
</dbReference>
<dbReference type="GO" id="GO:0006164">
    <property type="term" value="P:purine nucleotide biosynthetic process"/>
    <property type="evidence" value="ECO:0007669"/>
    <property type="project" value="UniProtKB-KW"/>
</dbReference>
<dbReference type="GO" id="GO:0046872">
    <property type="term" value="F:metal ion binding"/>
    <property type="evidence" value="ECO:0007669"/>
    <property type="project" value="InterPro"/>
</dbReference>
<accession>A0A9D1U375</accession>
<evidence type="ECO:0000256" key="6">
    <source>
        <dbReference type="ARBA" id="ARBA00023211"/>
    </source>
</evidence>
<feature type="region of interest" description="Disordered" evidence="9">
    <location>
        <begin position="378"/>
        <end position="406"/>
    </location>
</feature>
<protein>
    <submittedName>
        <fullName evidence="11">ATP-grasp domain-containing protein</fullName>
    </submittedName>
</protein>
<dbReference type="GO" id="GO:0005524">
    <property type="term" value="F:ATP binding"/>
    <property type="evidence" value="ECO:0007669"/>
    <property type="project" value="UniProtKB-UniRule"/>
</dbReference>
<keyword evidence="4" id="KW-0658">Purine biosynthesis</keyword>
<evidence type="ECO:0000256" key="8">
    <source>
        <dbReference type="PROSITE-ProRule" id="PRU00409"/>
    </source>
</evidence>
<dbReference type="SUPFAM" id="SSF56059">
    <property type="entry name" value="Glutathione synthetase ATP-binding domain-like"/>
    <property type="match status" value="1"/>
</dbReference>
<dbReference type="Gene3D" id="3.40.50.20">
    <property type="match status" value="1"/>
</dbReference>
<feature type="compositionally biased region" description="Basic and acidic residues" evidence="9">
    <location>
        <begin position="397"/>
        <end position="406"/>
    </location>
</feature>
<dbReference type="InterPro" id="IPR013815">
    <property type="entry name" value="ATP_grasp_subdomain_1"/>
</dbReference>
<name>A0A9D1U375_9LACO</name>
<keyword evidence="5 8" id="KW-0067">ATP-binding</keyword>
<dbReference type="InterPro" id="IPR003135">
    <property type="entry name" value="ATP-grasp_carboxylate-amine"/>
</dbReference>
<evidence type="ECO:0000256" key="5">
    <source>
        <dbReference type="ARBA" id="ARBA00022840"/>
    </source>
</evidence>
<evidence type="ECO:0000256" key="2">
    <source>
        <dbReference type="ARBA" id="ARBA00001946"/>
    </source>
</evidence>
<dbReference type="EMBL" id="DXGK01000057">
    <property type="protein sequence ID" value="HIW70331.1"/>
    <property type="molecule type" value="Genomic_DNA"/>
</dbReference>
<organism evidence="11 12">
    <name type="scientific">Candidatus Limosilactobacillus merdipullorum</name>
    <dbReference type="NCBI Taxonomy" id="2838653"/>
    <lineage>
        <taxon>Bacteria</taxon>
        <taxon>Bacillati</taxon>
        <taxon>Bacillota</taxon>
        <taxon>Bacilli</taxon>
        <taxon>Lactobacillales</taxon>
        <taxon>Lactobacillaceae</taxon>
        <taxon>Limosilactobacillus</taxon>
    </lineage>
</organism>
<feature type="domain" description="ATP-grasp" evidence="10">
    <location>
        <begin position="112"/>
        <end position="297"/>
    </location>
</feature>
<reference evidence="11" key="2">
    <citation type="submission" date="2021-04" db="EMBL/GenBank/DDBJ databases">
        <authorList>
            <person name="Gilroy R."/>
        </authorList>
    </citation>
    <scope>NUCLEOTIDE SEQUENCE</scope>
    <source>
        <strain evidence="11">ChiHejej3B27-2180</strain>
    </source>
</reference>
<dbReference type="GO" id="GO:0005829">
    <property type="term" value="C:cytosol"/>
    <property type="evidence" value="ECO:0007669"/>
    <property type="project" value="TreeGrafter"/>
</dbReference>
<dbReference type="InterPro" id="IPR016185">
    <property type="entry name" value="PreATP-grasp_dom_sf"/>
</dbReference>
<evidence type="ECO:0000256" key="4">
    <source>
        <dbReference type="ARBA" id="ARBA00022755"/>
    </source>
</evidence>
<dbReference type="SUPFAM" id="SSF52440">
    <property type="entry name" value="PreATP-grasp domain"/>
    <property type="match status" value="1"/>
</dbReference>
<evidence type="ECO:0000256" key="1">
    <source>
        <dbReference type="ARBA" id="ARBA00001936"/>
    </source>
</evidence>
<comment type="cofactor">
    <cofactor evidence="2">
        <name>Mg(2+)</name>
        <dbReference type="ChEBI" id="CHEBI:18420"/>
    </cofactor>
</comment>
<dbReference type="AlphaFoldDB" id="A0A9D1U375"/>
<proteinExistence type="predicted"/>
<evidence type="ECO:0000256" key="9">
    <source>
        <dbReference type="SAM" id="MobiDB-lite"/>
    </source>
</evidence>
<keyword evidence="6" id="KW-0464">Manganese</keyword>
<comment type="caution">
    <text evidence="11">The sequence shown here is derived from an EMBL/GenBank/DDBJ whole genome shotgun (WGS) entry which is preliminary data.</text>
</comment>
<dbReference type="PANTHER" id="PTHR11609">
    <property type="entry name" value="PURINE BIOSYNTHESIS PROTEIN 6/7, PUR6/7"/>
    <property type="match status" value="1"/>
</dbReference>
<dbReference type="Gene3D" id="3.30.1490.20">
    <property type="entry name" value="ATP-grasp fold, A domain"/>
    <property type="match status" value="1"/>
</dbReference>
<sequence length="406" mass="45324">MAKEPLYPGKTLGLIGLGHNGSELISAAKRAGYKVAVYVDHPMPEVTRAADLTKIANYRSKGDLKDFASYCDAVIYPTTAVDAVVLDYLAKFTSVPQGTNALEICQDRLMERAFLDQINVNVAPYMTVISLDDVYNSIDAIGYPALLKPIQRGLGEKSMRIERQTDISRAADFIDTGTYLLESWIDHTNEYTMVAATDGQNTKIFPLTELALDDHRKLVEVKTPAAVPDDMLNEMTRITNNVATNLQYRGVFAINFYATSNDNLYVKGIQPSLSAIANVFNYTASINQYDELLRAVIGRPLRQPAITQPGLMMVVRQAQRDAVYRQWLLKDNWQFQFLLSDKDEPRPQDLAGFVWATGMKSLDELQNQVDDTEVWTHELPDDAGGETLTGDPLLDLSSDHDNNDEN</sequence>
<evidence type="ECO:0000313" key="12">
    <source>
        <dbReference type="Proteomes" id="UP000886878"/>
    </source>
</evidence>
<dbReference type="Pfam" id="PF22660">
    <property type="entry name" value="RS_preATP-grasp-like"/>
    <property type="match status" value="1"/>
</dbReference>
<gene>
    <name evidence="11" type="ORF">H9876_02985</name>
</gene>
<dbReference type="InterPro" id="IPR054350">
    <property type="entry name" value="PurT/PurK_preATP-grasp"/>
</dbReference>
<evidence type="ECO:0000313" key="11">
    <source>
        <dbReference type="EMBL" id="HIW70331.1"/>
    </source>
</evidence>
<evidence type="ECO:0000256" key="7">
    <source>
        <dbReference type="ARBA" id="ARBA00025704"/>
    </source>
</evidence>
<comment type="cofactor">
    <cofactor evidence="1">
        <name>Mn(2+)</name>
        <dbReference type="ChEBI" id="CHEBI:29035"/>
    </cofactor>
</comment>
<evidence type="ECO:0000259" key="10">
    <source>
        <dbReference type="PROSITE" id="PS50975"/>
    </source>
</evidence>
<keyword evidence="3 8" id="KW-0547">Nucleotide-binding</keyword>
<dbReference type="InterPro" id="IPR011761">
    <property type="entry name" value="ATP-grasp"/>
</dbReference>
<dbReference type="Proteomes" id="UP000886878">
    <property type="component" value="Unassembled WGS sequence"/>
</dbReference>
<evidence type="ECO:0000256" key="3">
    <source>
        <dbReference type="ARBA" id="ARBA00022741"/>
    </source>
</evidence>
<reference evidence="11" key="1">
    <citation type="journal article" date="2021" name="PeerJ">
        <title>Extensive microbial diversity within the chicken gut microbiome revealed by metagenomics and culture.</title>
        <authorList>
            <person name="Gilroy R."/>
            <person name="Ravi A."/>
            <person name="Getino M."/>
            <person name="Pursley I."/>
            <person name="Horton D.L."/>
            <person name="Alikhan N.F."/>
            <person name="Baker D."/>
            <person name="Gharbi K."/>
            <person name="Hall N."/>
            <person name="Watson M."/>
            <person name="Adriaenssens E.M."/>
            <person name="Foster-Nyarko E."/>
            <person name="Jarju S."/>
            <person name="Secka A."/>
            <person name="Antonio M."/>
            <person name="Oren A."/>
            <person name="Chaudhuri R.R."/>
            <person name="La Ragione R."/>
            <person name="Hildebrand F."/>
            <person name="Pallen M.J."/>
        </authorList>
    </citation>
    <scope>NUCLEOTIDE SEQUENCE</scope>
    <source>
        <strain evidence="11">ChiHejej3B27-2180</strain>
    </source>
</reference>
<comment type="pathway">
    <text evidence="7">Purine metabolism.</text>
</comment>
<dbReference type="PROSITE" id="PS50975">
    <property type="entry name" value="ATP_GRASP"/>
    <property type="match status" value="1"/>
</dbReference>